<name>A0A086SVN8_HAPC1</name>
<protein>
    <submittedName>
        <fullName evidence="1">Uncharacterized protein</fullName>
    </submittedName>
</protein>
<dbReference type="HOGENOM" id="CLU_2830608_0_0_1"/>
<organism evidence="1 2">
    <name type="scientific">Hapsidospora chrysogenum (strain ATCC 11550 / CBS 779.69 / DSM 880 / IAM 14645 / JCM 23072 / IMI 49137)</name>
    <name type="common">Acremonium chrysogenum</name>
    <dbReference type="NCBI Taxonomy" id="857340"/>
    <lineage>
        <taxon>Eukaryota</taxon>
        <taxon>Fungi</taxon>
        <taxon>Dikarya</taxon>
        <taxon>Ascomycota</taxon>
        <taxon>Pezizomycotina</taxon>
        <taxon>Sordariomycetes</taxon>
        <taxon>Hypocreomycetidae</taxon>
        <taxon>Hypocreales</taxon>
        <taxon>Bionectriaceae</taxon>
        <taxon>Hapsidospora</taxon>
    </lineage>
</organism>
<accession>A0A086SVN8</accession>
<keyword evidence="2" id="KW-1185">Reference proteome</keyword>
<dbReference type="AlphaFoldDB" id="A0A086SVN8"/>
<evidence type="ECO:0000313" key="1">
    <source>
        <dbReference type="EMBL" id="KFH41170.1"/>
    </source>
</evidence>
<dbReference type="EMBL" id="JPKY01000142">
    <property type="protein sequence ID" value="KFH41170.1"/>
    <property type="molecule type" value="Genomic_DNA"/>
</dbReference>
<sequence>MGVPVWCLAPEQKNGNIQRTSERGPIVSKWRQCPSGGLGLDQIKVLGGRFGRLTGFQALQALQLPL</sequence>
<comment type="caution">
    <text evidence="1">The sequence shown here is derived from an EMBL/GenBank/DDBJ whole genome shotgun (WGS) entry which is preliminary data.</text>
</comment>
<gene>
    <name evidence="1" type="ORF">ACRE_081220</name>
</gene>
<evidence type="ECO:0000313" key="2">
    <source>
        <dbReference type="Proteomes" id="UP000029964"/>
    </source>
</evidence>
<reference evidence="2" key="1">
    <citation type="journal article" date="2014" name="Genome Announc.">
        <title>Genome sequence and annotation of Acremonium chrysogenum, producer of the beta-lactam antibiotic cephalosporin C.</title>
        <authorList>
            <person name="Terfehr D."/>
            <person name="Dahlmann T.A."/>
            <person name="Specht T."/>
            <person name="Zadra I."/>
            <person name="Kuernsteiner H."/>
            <person name="Kueck U."/>
        </authorList>
    </citation>
    <scope>NUCLEOTIDE SEQUENCE [LARGE SCALE GENOMIC DNA]</scope>
    <source>
        <strain evidence="2">ATCC 11550 / CBS 779.69 / DSM 880 / IAM 14645 / JCM 23072 / IMI 49137</strain>
    </source>
</reference>
<dbReference type="Proteomes" id="UP000029964">
    <property type="component" value="Unassembled WGS sequence"/>
</dbReference>
<proteinExistence type="predicted"/>